<feature type="compositionally biased region" description="Basic residues" evidence="1">
    <location>
        <begin position="75"/>
        <end position="84"/>
    </location>
</feature>
<dbReference type="Proteomes" id="UP000011115">
    <property type="component" value="Unassembled WGS sequence"/>
</dbReference>
<name>M1CLV1_SOLTU</name>
<organism evidence="2 3">
    <name type="scientific">Solanum tuberosum</name>
    <name type="common">Potato</name>
    <dbReference type="NCBI Taxonomy" id="4113"/>
    <lineage>
        <taxon>Eukaryota</taxon>
        <taxon>Viridiplantae</taxon>
        <taxon>Streptophyta</taxon>
        <taxon>Embryophyta</taxon>
        <taxon>Tracheophyta</taxon>
        <taxon>Spermatophyta</taxon>
        <taxon>Magnoliopsida</taxon>
        <taxon>eudicotyledons</taxon>
        <taxon>Gunneridae</taxon>
        <taxon>Pentapetalae</taxon>
        <taxon>asterids</taxon>
        <taxon>lamiids</taxon>
        <taxon>Solanales</taxon>
        <taxon>Solanaceae</taxon>
        <taxon>Solanoideae</taxon>
        <taxon>Solaneae</taxon>
        <taxon>Solanum</taxon>
    </lineage>
</organism>
<evidence type="ECO:0000256" key="1">
    <source>
        <dbReference type="SAM" id="MobiDB-lite"/>
    </source>
</evidence>
<dbReference type="Gramene" id="PGSC0003DMT400070241">
    <property type="protein sequence ID" value="PGSC0003DMT400070241"/>
    <property type="gene ID" value="PGSC0003DMG400027310"/>
</dbReference>
<dbReference type="AlphaFoldDB" id="M1CLV1"/>
<accession>M1CLV1</accession>
<evidence type="ECO:0000313" key="3">
    <source>
        <dbReference type="Proteomes" id="UP000011115"/>
    </source>
</evidence>
<feature type="region of interest" description="Disordered" evidence="1">
    <location>
        <begin position="67"/>
        <end position="126"/>
    </location>
</feature>
<dbReference type="STRING" id="4113.M1CLV1"/>
<dbReference type="EnsemblPlants" id="PGSC0003DMT400070241">
    <property type="protein sequence ID" value="PGSC0003DMT400070241"/>
    <property type="gene ID" value="PGSC0003DMG400027310"/>
</dbReference>
<keyword evidence="3" id="KW-1185">Reference proteome</keyword>
<dbReference type="PaxDb" id="4113-PGSC0003DMT400070241"/>
<dbReference type="InParanoid" id="M1CLV1"/>
<protein>
    <submittedName>
        <fullName evidence="2">Uncharacterized protein</fullName>
    </submittedName>
</protein>
<sequence length="126" mass="13456">MMKKKSRKLIVVLHFFRDLFKKIGSVFSKKDQQEKSQIIYSQRIPSSHSPSNWSTVIEEHQVDACLGIDPSTPKKEKRRWRFKVKTPEVCGGGGGGGGGGGRGGGGGNGDNGQGQGQGQGQGRGSA</sequence>
<dbReference type="HOGENOM" id="CLU_1985528_0_0_1"/>
<reference evidence="3" key="1">
    <citation type="journal article" date="2011" name="Nature">
        <title>Genome sequence and analysis of the tuber crop potato.</title>
        <authorList>
            <consortium name="The Potato Genome Sequencing Consortium"/>
        </authorList>
    </citation>
    <scope>NUCLEOTIDE SEQUENCE [LARGE SCALE GENOMIC DNA]</scope>
    <source>
        <strain evidence="3">cv. DM1-3 516 R44</strain>
    </source>
</reference>
<evidence type="ECO:0000313" key="2">
    <source>
        <dbReference type="EnsemblPlants" id="PGSC0003DMT400070241"/>
    </source>
</evidence>
<feature type="compositionally biased region" description="Gly residues" evidence="1">
    <location>
        <begin position="90"/>
        <end position="126"/>
    </location>
</feature>
<reference evidence="2" key="2">
    <citation type="submission" date="2015-06" db="UniProtKB">
        <authorList>
            <consortium name="EnsemblPlants"/>
        </authorList>
    </citation>
    <scope>IDENTIFICATION</scope>
    <source>
        <strain evidence="2">DM1-3 516 R44</strain>
    </source>
</reference>
<proteinExistence type="predicted"/>